<dbReference type="Pfam" id="PF02291">
    <property type="entry name" value="TFIID-31kDa"/>
    <property type="match status" value="1"/>
</dbReference>
<dbReference type="GO" id="GO:0046982">
    <property type="term" value="F:protein heterodimerization activity"/>
    <property type="evidence" value="ECO:0007669"/>
    <property type="project" value="InterPro"/>
</dbReference>
<comment type="caution">
    <text evidence="10">The sequence shown here is derived from an EMBL/GenBank/DDBJ whole genome shotgun (WGS) entry which is preliminary data.</text>
</comment>
<keyword evidence="4" id="KW-0808">Transferase</keyword>
<dbReference type="CDD" id="cd07979">
    <property type="entry name" value="HFD_TAF9"/>
    <property type="match status" value="1"/>
</dbReference>
<dbReference type="Proteomes" id="UP001353858">
    <property type="component" value="Unassembled WGS sequence"/>
</dbReference>
<keyword evidence="5" id="KW-0812">Transmembrane</keyword>
<evidence type="ECO:0000313" key="10">
    <source>
        <dbReference type="EMBL" id="KAK4879414.1"/>
    </source>
</evidence>
<dbReference type="PANTHER" id="PTHR11214:SF3">
    <property type="entry name" value="BETA-1,3-GALACTOSYLTRANSFERASE 6"/>
    <property type="match status" value="1"/>
</dbReference>
<dbReference type="GO" id="GO:0006024">
    <property type="term" value="P:glycosaminoglycan biosynthetic process"/>
    <property type="evidence" value="ECO:0007669"/>
    <property type="project" value="TreeGrafter"/>
</dbReference>
<keyword evidence="9" id="KW-0472">Membrane</keyword>
<gene>
    <name evidence="10" type="ORF">RN001_007560</name>
</gene>
<proteinExistence type="inferred from homology"/>
<evidence type="ECO:0000256" key="7">
    <source>
        <dbReference type="ARBA" id="ARBA00022989"/>
    </source>
</evidence>
<evidence type="ECO:0000313" key="11">
    <source>
        <dbReference type="Proteomes" id="UP001353858"/>
    </source>
</evidence>
<evidence type="ECO:0000256" key="6">
    <source>
        <dbReference type="ARBA" id="ARBA00022968"/>
    </source>
</evidence>
<dbReference type="GO" id="GO:0000139">
    <property type="term" value="C:Golgi membrane"/>
    <property type="evidence" value="ECO:0007669"/>
    <property type="project" value="UniProtKB-SubCell"/>
</dbReference>
<comment type="subcellular location">
    <subcellularLocation>
        <location evidence="1">Golgi apparatus membrane</location>
        <topology evidence="1">Single-pass type II membrane protein</topology>
    </subcellularLocation>
</comment>
<dbReference type="InterPro" id="IPR009072">
    <property type="entry name" value="Histone-fold"/>
</dbReference>
<dbReference type="Gene3D" id="3.90.550.50">
    <property type="match status" value="1"/>
</dbReference>
<evidence type="ECO:0000256" key="4">
    <source>
        <dbReference type="ARBA" id="ARBA00022679"/>
    </source>
</evidence>
<evidence type="ECO:0000256" key="9">
    <source>
        <dbReference type="ARBA" id="ARBA00023136"/>
    </source>
</evidence>
<evidence type="ECO:0000256" key="5">
    <source>
        <dbReference type="ARBA" id="ARBA00022692"/>
    </source>
</evidence>
<dbReference type="SUPFAM" id="SSF47113">
    <property type="entry name" value="Histone-fold"/>
    <property type="match status" value="1"/>
</dbReference>
<protein>
    <recommendedName>
        <fullName evidence="12">Hexosyltransferase</fullName>
    </recommendedName>
</protein>
<reference evidence="11" key="1">
    <citation type="submission" date="2023-01" db="EMBL/GenBank/DDBJ databases">
        <title>Key to firefly adult light organ development and bioluminescence: homeobox transcription factors regulate luciferase expression and transportation to peroxisome.</title>
        <authorList>
            <person name="Fu X."/>
        </authorList>
    </citation>
    <scope>NUCLEOTIDE SEQUENCE [LARGE SCALE GENOMIC DNA]</scope>
</reference>
<dbReference type="EMBL" id="JARPUR010000003">
    <property type="protein sequence ID" value="KAK4879414.1"/>
    <property type="molecule type" value="Genomic_DNA"/>
</dbReference>
<keyword evidence="7" id="KW-1133">Transmembrane helix</keyword>
<evidence type="ECO:0000256" key="2">
    <source>
        <dbReference type="ARBA" id="ARBA00008661"/>
    </source>
</evidence>
<evidence type="ECO:0008006" key="12">
    <source>
        <dbReference type="Google" id="ProtNLM"/>
    </source>
</evidence>
<dbReference type="InterPro" id="IPR002659">
    <property type="entry name" value="Glyco_trans_31"/>
</dbReference>
<organism evidence="10 11">
    <name type="scientific">Aquatica leii</name>
    <dbReference type="NCBI Taxonomy" id="1421715"/>
    <lineage>
        <taxon>Eukaryota</taxon>
        <taxon>Metazoa</taxon>
        <taxon>Ecdysozoa</taxon>
        <taxon>Arthropoda</taxon>
        <taxon>Hexapoda</taxon>
        <taxon>Insecta</taxon>
        <taxon>Pterygota</taxon>
        <taxon>Neoptera</taxon>
        <taxon>Endopterygota</taxon>
        <taxon>Coleoptera</taxon>
        <taxon>Polyphaga</taxon>
        <taxon>Elateriformia</taxon>
        <taxon>Elateroidea</taxon>
        <taxon>Lampyridae</taxon>
        <taxon>Luciolinae</taxon>
        <taxon>Aquatica</taxon>
    </lineage>
</organism>
<dbReference type="AlphaFoldDB" id="A0AAN7P8X4"/>
<sequence length="591" mass="68212">MRKFTKTKINAKLVAVSITSFLLGATLVTNLFPINKTCQLDNTDKEYNIMQNSKLKSPELIILIMSAPKNLERRNSIRETWLNLRTRTTKVFKHYFVIGSVGLTTDHILHLSSEQSLYNDLLILPINDSYVNLTLKVSNSFVWLHEQLDVGLDFKYVLKCDDDSFVRIDNLMHEIEHVEIMYLKANLDNVNLIDDNNSPYLRINVQYNDKTVLQNLQVYWGYFHGKAKVQLNGKWKENNWILCDHYLPYALGGGYILSKNLIVFIAKNANYLRQYNSEDVSVGAWLASVKNVLRIHDARFDTEWTSRGCQNYHLISHHLSVTQMQSMYNNILKTGSMCSNEVSKRTYYLYDWGAPPIVTAKIMKPEENQENSVSPKTDEIEKEKTNENQIINSQDIIKMLMESNIENYEPQVVSHLIDYMNNYTIEILNSANTYKNHAGRNVIDISDVKLAIETFQQKVPAKRLSLKELIKLAHEQNKENLEECSGVGLLLPKNDYTLSKNNYKLKNLHSQNNIGQPMDITNRHNHMVNLNSMKNQTSIPTFIRTSVGTVSLNVPINLAPQRIILKQPPFTSFNKMDENANKRMKLEGLRK</sequence>
<dbReference type="GO" id="GO:0006493">
    <property type="term" value="P:protein O-linked glycosylation"/>
    <property type="evidence" value="ECO:0007669"/>
    <property type="project" value="TreeGrafter"/>
</dbReference>
<name>A0AAN7P8X4_9COLE</name>
<keyword evidence="3" id="KW-0328">Glycosyltransferase</keyword>
<dbReference type="GO" id="GO:0047220">
    <property type="term" value="F:galactosylxylosylprotein 3-beta-galactosyltransferase activity"/>
    <property type="evidence" value="ECO:0007669"/>
    <property type="project" value="TreeGrafter"/>
</dbReference>
<comment type="similarity">
    <text evidence="2">Belongs to the glycosyltransferase 31 family.</text>
</comment>
<keyword evidence="8" id="KW-0333">Golgi apparatus</keyword>
<dbReference type="Gene3D" id="1.10.20.10">
    <property type="entry name" value="Histone, subunit A"/>
    <property type="match status" value="1"/>
</dbReference>
<dbReference type="InterPro" id="IPR003162">
    <property type="entry name" value="TFIID-31"/>
</dbReference>
<keyword evidence="6" id="KW-0735">Signal-anchor</keyword>
<evidence type="ECO:0000256" key="1">
    <source>
        <dbReference type="ARBA" id="ARBA00004323"/>
    </source>
</evidence>
<evidence type="ECO:0000256" key="8">
    <source>
        <dbReference type="ARBA" id="ARBA00023034"/>
    </source>
</evidence>
<dbReference type="PANTHER" id="PTHR11214">
    <property type="entry name" value="BETA-1,3-N-ACETYLGLUCOSAMINYLTRANSFERASE"/>
    <property type="match status" value="1"/>
</dbReference>
<accession>A0AAN7P8X4</accession>
<dbReference type="GO" id="GO:0006352">
    <property type="term" value="P:DNA-templated transcription initiation"/>
    <property type="evidence" value="ECO:0007669"/>
    <property type="project" value="InterPro"/>
</dbReference>
<dbReference type="Pfam" id="PF01762">
    <property type="entry name" value="Galactosyl_T"/>
    <property type="match status" value="1"/>
</dbReference>
<evidence type="ECO:0000256" key="3">
    <source>
        <dbReference type="ARBA" id="ARBA00022676"/>
    </source>
</evidence>
<keyword evidence="11" id="KW-1185">Reference proteome</keyword>